<keyword evidence="1" id="KW-0812">Transmembrane</keyword>
<keyword evidence="1" id="KW-1133">Transmembrane helix</keyword>
<sequence>MTLIAKYIILLFAVFLIGVGLLMCFKPIKARAYLRQAASTNLINYLEITIRLIPATALVLYAEHAKAPNLFTYLGGFMIITSLVLYLVPRRLHHSYALLCADWLNPSRIRALSPLSIVFGAGLLYAVL</sequence>
<keyword evidence="3" id="KW-1185">Reference proteome</keyword>
<evidence type="ECO:0000313" key="2">
    <source>
        <dbReference type="EMBL" id="MFC4720930.1"/>
    </source>
</evidence>
<feature type="transmembrane region" description="Helical" evidence="1">
    <location>
        <begin position="109"/>
        <end position="127"/>
    </location>
</feature>
<evidence type="ECO:0000256" key="1">
    <source>
        <dbReference type="SAM" id="Phobius"/>
    </source>
</evidence>
<reference evidence="3" key="1">
    <citation type="journal article" date="2019" name="Int. J. Syst. Evol. Microbiol.">
        <title>The Global Catalogue of Microorganisms (GCM) 10K type strain sequencing project: providing services to taxonomists for standard genome sequencing and annotation.</title>
        <authorList>
            <consortium name="The Broad Institute Genomics Platform"/>
            <consortium name="The Broad Institute Genome Sequencing Center for Infectious Disease"/>
            <person name="Wu L."/>
            <person name="Ma J."/>
        </authorList>
    </citation>
    <scope>NUCLEOTIDE SEQUENCE [LARGE SCALE GENOMIC DNA]</scope>
    <source>
        <strain evidence="3">CCUG 63682</strain>
    </source>
</reference>
<dbReference type="Proteomes" id="UP001595953">
    <property type="component" value="Unassembled WGS sequence"/>
</dbReference>
<name>A0ABV9N068_9FLAO</name>
<comment type="caution">
    <text evidence="2">The sequence shown here is derived from an EMBL/GenBank/DDBJ whole genome shotgun (WGS) entry which is preliminary data.</text>
</comment>
<dbReference type="RefSeq" id="WP_387960153.1">
    <property type="nucleotide sequence ID" value="NZ_JBHSGP010000004.1"/>
</dbReference>
<evidence type="ECO:0000313" key="3">
    <source>
        <dbReference type="Proteomes" id="UP001595953"/>
    </source>
</evidence>
<accession>A0ABV9N068</accession>
<feature type="transmembrane region" description="Helical" evidence="1">
    <location>
        <begin position="45"/>
        <end position="64"/>
    </location>
</feature>
<feature type="transmembrane region" description="Helical" evidence="1">
    <location>
        <begin position="70"/>
        <end position="88"/>
    </location>
</feature>
<feature type="transmembrane region" description="Helical" evidence="1">
    <location>
        <begin position="6"/>
        <end position="25"/>
    </location>
</feature>
<proteinExistence type="predicted"/>
<dbReference type="EMBL" id="JBHSGP010000004">
    <property type="protein sequence ID" value="MFC4720930.1"/>
    <property type="molecule type" value="Genomic_DNA"/>
</dbReference>
<keyword evidence="1" id="KW-0472">Membrane</keyword>
<organism evidence="2 3">
    <name type="scientific">Geojedonia litorea</name>
    <dbReference type="NCBI Taxonomy" id="1268269"/>
    <lineage>
        <taxon>Bacteria</taxon>
        <taxon>Pseudomonadati</taxon>
        <taxon>Bacteroidota</taxon>
        <taxon>Flavobacteriia</taxon>
        <taxon>Flavobacteriales</taxon>
        <taxon>Flavobacteriaceae</taxon>
        <taxon>Geojedonia</taxon>
    </lineage>
</organism>
<gene>
    <name evidence="2" type="ORF">ACFO5O_01245</name>
</gene>
<protein>
    <submittedName>
        <fullName evidence="2">Uncharacterized protein</fullName>
    </submittedName>
</protein>